<evidence type="ECO:0000313" key="2">
    <source>
        <dbReference type="EMBL" id="EJG07143.1"/>
    </source>
</evidence>
<dbReference type="STRING" id="28892.Metli_1187"/>
<dbReference type="HOGENOM" id="CLU_065511_0_0_2"/>
<evidence type="ECO:0000313" key="3">
    <source>
        <dbReference type="Proteomes" id="UP000005095"/>
    </source>
</evidence>
<dbReference type="Gene3D" id="3.30.70.2200">
    <property type="match status" value="1"/>
</dbReference>
<dbReference type="EMBL" id="CM001555">
    <property type="protein sequence ID" value="EJG07143.1"/>
    <property type="molecule type" value="Genomic_DNA"/>
</dbReference>
<evidence type="ECO:0000259" key="1">
    <source>
        <dbReference type="Pfam" id="PF22641"/>
    </source>
</evidence>
<proteinExistence type="predicted"/>
<dbReference type="OrthoDB" id="52716at2157"/>
<dbReference type="PANTHER" id="PTHR40705">
    <property type="entry name" value="TRNA(ILE2) 2-AGMATINYLCYTIDINE SYNTHETASE TIAS"/>
    <property type="match status" value="1"/>
</dbReference>
<keyword evidence="3" id="KW-1185">Reference proteome</keyword>
<dbReference type="AlphaFoldDB" id="J1AQA4"/>
<organism evidence="2 3">
    <name type="scientific">Methanofollis liminatans DSM 4140</name>
    <dbReference type="NCBI Taxonomy" id="28892"/>
    <lineage>
        <taxon>Archaea</taxon>
        <taxon>Methanobacteriati</taxon>
        <taxon>Methanobacteriota</taxon>
        <taxon>Stenosarchaea group</taxon>
        <taxon>Methanomicrobia</taxon>
        <taxon>Methanomicrobiales</taxon>
        <taxon>Methanomicrobiaceae</taxon>
        <taxon>Methanofollis</taxon>
    </lineage>
</organism>
<dbReference type="PANTHER" id="PTHR40705:SF2">
    <property type="entry name" value="DUF1743 DOMAIN-CONTAINING PROTEIN"/>
    <property type="match status" value="1"/>
</dbReference>
<feature type="domain" description="TiaS-like TCKD" evidence="1">
    <location>
        <begin position="210"/>
        <end position="269"/>
    </location>
</feature>
<name>J1AQA4_9EURY</name>
<dbReference type="InterPro" id="IPR053870">
    <property type="entry name" value="TiaS-like_TCKD"/>
</dbReference>
<sequence length="372" mass="40385">MSRVIERRREILAEMRRATIDKGYFTIPEIAERCYLPRSTLQDWVTRLLDEGCILQKEERHGRHPATFAARSVLPVSACRRIFTTVDGDRVECYHECLSSGCAAFCEYHHKRAGGALVHVQRDGTLLRECGVLTESEVEIGLSPKPAAGIAAIRREGDEIVQTIRCIGGPAYSLTDQMAEAEGVCSVTAHKTDGIIEGEVRTRALVHIGIGIDDTDSPEGGATFALALALLQHLSTGEGIIPIGHRVAMLKPDLPERTTGNSCSYIEFAAEPDSLSEIEERAQRFVSSEALSPEWGIAVRQGFRILPELSAYGIRARSEAVSEEEARAVAAESGVHLFGGRGVIGALAAVALRGMPNRVLLDPYAKVERGAS</sequence>
<dbReference type="RefSeq" id="WP_004038835.1">
    <property type="nucleotide sequence ID" value="NZ_CM001555.1"/>
</dbReference>
<dbReference type="Proteomes" id="UP000005095">
    <property type="component" value="Chromosome"/>
</dbReference>
<accession>J1AQA4</accession>
<dbReference type="Pfam" id="PF22641">
    <property type="entry name" value="TiaS_TCKD"/>
    <property type="match status" value="1"/>
</dbReference>
<protein>
    <recommendedName>
        <fullName evidence="1">TiaS-like TCKD domain-containing protein</fullName>
    </recommendedName>
</protein>
<gene>
    <name evidence="2" type="ORF">Metli_1187</name>
</gene>
<reference evidence="2 3" key="1">
    <citation type="submission" date="2011-08" db="EMBL/GenBank/DDBJ databases">
        <title>The complete genome of Methanofollis liminatans DSM 4140.</title>
        <authorList>
            <consortium name="US DOE Joint Genome Institute (JGI-PGF)"/>
            <person name="Lucas S."/>
            <person name="Han J."/>
            <person name="Lapidus A."/>
            <person name="Bruce D."/>
            <person name="Goodwin L."/>
            <person name="Pitluck S."/>
            <person name="Peters L."/>
            <person name="Kyrpides N."/>
            <person name="Mavromatis K."/>
            <person name="Ivanova N."/>
            <person name="Mikhailova N."/>
            <person name="Lu M."/>
            <person name="Detter J.C."/>
            <person name="Tapia R."/>
            <person name="Han C."/>
            <person name="Land M."/>
            <person name="Hauser L."/>
            <person name="Markowitz V."/>
            <person name="Cheng J.-F."/>
            <person name="Hugenholtz P."/>
            <person name="Woyke T."/>
            <person name="Wu D."/>
            <person name="Spring S."/>
            <person name="Schuler E."/>
            <person name="Brambilla E."/>
            <person name="Klenk H.-P."/>
            <person name="Eisen J.A."/>
        </authorList>
    </citation>
    <scope>NUCLEOTIDE SEQUENCE [LARGE SCALE GENOMIC DNA]</scope>
    <source>
        <strain evidence="2 3">DSM 4140</strain>
    </source>
</reference>